<comment type="subcellular location">
    <subcellularLocation>
        <location evidence="1">Membrane</location>
        <topology evidence="1">Multi-pass membrane protein</topology>
    </subcellularLocation>
</comment>
<feature type="transmembrane region" description="Helical" evidence="5">
    <location>
        <begin position="108"/>
        <end position="126"/>
    </location>
</feature>
<evidence type="ECO:0000256" key="4">
    <source>
        <dbReference type="ARBA" id="ARBA00023136"/>
    </source>
</evidence>
<feature type="transmembrane region" description="Helical" evidence="5">
    <location>
        <begin position="48"/>
        <end position="69"/>
    </location>
</feature>
<sequence length="500" mass="51374">MNPSAAQRALLIVASAGCALTVLDTNVVGVVLPTIAHDLHASFADIEWVITSYVLCFASLLLPAGAIADRYGRKRVYLFGLTVFGLSSVACGLAPSAAALYLARAVQGIGAAFQIAPALAIIGHAFTEPQQRARAWAAWGTVMGLTMVLSPLAGGLINRYVGWPWAFHINAPICFVLGLAVLPVIPESRDPVPRTLDLPGMLLFSGAMFCLTWALIGGPAHGWASPTVLGRLAAGIALGVAFVVVERYRAHPMLDLSLFRGAPFVGAVLAMFAYAAAAQVMASLLPLFLQNARGDDALGAGIGMLPFALAMLVFPHVGRRLGQRLSAHDILALGLVVTAIGNAILVLAAGGGDANWLVTGMAVLGTGGGLLNGETQKAIMGTVPADRAGMASGISTTARFAGILLGFATLGAALASGVHDAAVQQFSQAGLGLSGMALDRLVVGDFEQARAASPATPAATFDALAHASYGIGFAHAFLLAGAVAALAAIVVWTCMRRRDR</sequence>
<dbReference type="PROSITE" id="PS50850">
    <property type="entry name" value="MFS"/>
    <property type="match status" value="1"/>
</dbReference>
<feature type="transmembrane region" description="Helical" evidence="5">
    <location>
        <begin position="473"/>
        <end position="495"/>
    </location>
</feature>
<dbReference type="PANTHER" id="PTHR42718">
    <property type="entry name" value="MAJOR FACILITATOR SUPERFAMILY MULTIDRUG TRANSPORTER MFSC"/>
    <property type="match status" value="1"/>
</dbReference>
<dbReference type="CDD" id="cd17321">
    <property type="entry name" value="MFS_MMR_MDR_like"/>
    <property type="match status" value="1"/>
</dbReference>
<gene>
    <name evidence="7" type="ORF">HBF25_00925</name>
</gene>
<dbReference type="Proteomes" id="UP000490980">
    <property type="component" value="Unassembled WGS sequence"/>
</dbReference>
<feature type="transmembrane region" description="Helical" evidence="5">
    <location>
        <begin position="297"/>
        <end position="318"/>
    </location>
</feature>
<dbReference type="InterPro" id="IPR011701">
    <property type="entry name" value="MFS"/>
</dbReference>
<evidence type="ECO:0000313" key="7">
    <source>
        <dbReference type="EMBL" id="NII04943.1"/>
    </source>
</evidence>
<dbReference type="PANTHER" id="PTHR42718:SF49">
    <property type="entry name" value="EXPORT PROTEIN"/>
    <property type="match status" value="1"/>
</dbReference>
<keyword evidence="3 5" id="KW-1133">Transmembrane helix</keyword>
<dbReference type="GO" id="GO:0016020">
    <property type="term" value="C:membrane"/>
    <property type="evidence" value="ECO:0007669"/>
    <property type="project" value="UniProtKB-SubCell"/>
</dbReference>
<protein>
    <submittedName>
        <fullName evidence="7">MFS transporter</fullName>
    </submittedName>
</protein>
<feature type="transmembrane region" description="Helical" evidence="5">
    <location>
        <begin position="228"/>
        <end position="245"/>
    </location>
</feature>
<dbReference type="EMBL" id="JAARLZ010000001">
    <property type="protein sequence ID" value="NII04943.1"/>
    <property type="molecule type" value="Genomic_DNA"/>
</dbReference>
<dbReference type="SUPFAM" id="SSF103473">
    <property type="entry name" value="MFS general substrate transporter"/>
    <property type="match status" value="1"/>
</dbReference>
<feature type="transmembrane region" description="Helical" evidence="5">
    <location>
        <begin position="76"/>
        <end position="102"/>
    </location>
</feature>
<keyword evidence="8" id="KW-1185">Reference proteome</keyword>
<dbReference type="AlphaFoldDB" id="A0A7X5U726"/>
<evidence type="ECO:0000256" key="3">
    <source>
        <dbReference type="ARBA" id="ARBA00022989"/>
    </source>
</evidence>
<proteinExistence type="predicted"/>
<evidence type="ECO:0000313" key="8">
    <source>
        <dbReference type="Proteomes" id="UP000490980"/>
    </source>
</evidence>
<dbReference type="InterPro" id="IPR036259">
    <property type="entry name" value="MFS_trans_sf"/>
</dbReference>
<keyword evidence="4 5" id="KW-0472">Membrane</keyword>
<dbReference type="InterPro" id="IPR020846">
    <property type="entry name" value="MFS_dom"/>
</dbReference>
<organism evidence="7 8">
    <name type="scientific">Luteibacter anthropi</name>
    <dbReference type="NCBI Taxonomy" id="564369"/>
    <lineage>
        <taxon>Bacteria</taxon>
        <taxon>Pseudomonadati</taxon>
        <taxon>Pseudomonadota</taxon>
        <taxon>Gammaproteobacteria</taxon>
        <taxon>Lysobacterales</taxon>
        <taxon>Rhodanobacteraceae</taxon>
        <taxon>Luteibacter</taxon>
    </lineage>
</organism>
<evidence type="ECO:0000259" key="6">
    <source>
        <dbReference type="PROSITE" id="PS50850"/>
    </source>
</evidence>
<keyword evidence="2 5" id="KW-0812">Transmembrane</keyword>
<evidence type="ECO:0000256" key="1">
    <source>
        <dbReference type="ARBA" id="ARBA00004141"/>
    </source>
</evidence>
<feature type="transmembrane region" description="Helical" evidence="5">
    <location>
        <begin position="138"/>
        <end position="157"/>
    </location>
</feature>
<reference evidence="7 8" key="1">
    <citation type="submission" date="2020-03" db="EMBL/GenBank/DDBJ databases">
        <authorList>
            <person name="Lai Q."/>
        </authorList>
    </citation>
    <scope>NUCLEOTIDE SEQUENCE [LARGE SCALE GENOMIC DNA]</scope>
    <source>
        <strain evidence="7 8">CCUG 25036</strain>
    </source>
</reference>
<dbReference type="InterPro" id="IPR005829">
    <property type="entry name" value="Sugar_transporter_CS"/>
</dbReference>
<dbReference type="PROSITE" id="PS00216">
    <property type="entry name" value="SUGAR_TRANSPORT_1"/>
    <property type="match status" value="1"/>
</dbReference>
<dbReference type="Gene3D" id="1.20.1720.10">
    <property type="entry name" value="Multidrug resistance protein D"/>
    <property type="match status" value="1"/>
</dbReference>
<feature type="domain" description="Major facilitator superfamily (MFS) profile" evidence="6">
    <location>
        <begin position="10"/>
        <end position="499"/>
    </location>
</feature>
<dbReference type="Pfam" id="PF07690">
    <property type="entry name" value="MFS_1"/>
    <property type="match status" value="1"/>
</dbReference>
<accession>A0A7X5U726</accession>
<evidence type="ECO:0000256" key="5">
    <source>
        <dbReference type="SAM" id="Phobius"/>
    </source>
</evidence>
<feature type="transmembrane region" description="Helical" evidence="5">
    <location>
        <begin position="330"/>
        <end position="348"/>
    </location>
</feature>
<comment type="caution">
    <text evidence="7">The sequence shown here is derived from an EMBL/GenBank/DDBJ whole genome shotgun (WGS) entry which is preliminary data.</text>
</comment>
<feature type="transmembrane region" description="Helical" evidence="5">
    <location>
        <begin position="163"/>
        <end position="184"/>
    </location>
</feature>
<feature type="transmembrane region" description="Helical" evidence="5">
    <location>
        <begin position="257"/>
        <end position="277"/>
    </location>
</feature>
<dbReference type="GO" id="GO:0022857">
    <property type="term" value="F:transmembrane transporter activity"/>
    <property type="evidence" value="ECO:0007669"/>
    <property type="project" value="InterPro"/>
</dbReference>
<dbReference type="Gene3D" id="1.20.1250.20">
    <property type="entry name" value="MFS general substrate transporter like domains"/>
    <property type="match status" value="1"/>
</dbReference>
<name>A0A7X5U726_9GAMM</name>
<feature type="transmembrane region" description="Helical" evidence="5">
    <location>
        <begin position="400"/>
        <end position="418"/>
    </location>
</feature>
<evidence type="ECO:0000256" key="2">
    <source>
        <dbReference type="ARBA" id="ARBA00022692"/>
    </source>
</evidence>
<feature type="transmembrane region" description="Helical" evidence="5">
    <location>
        <begin position="354"/>
        <end position="371"/>
    </location>
</feature>
<feature type="transmembrane region" description="Helical" evidence="5">
    <location>
        <begin position="196"/>
        <end position="216"/>
    </location>
</feature>